<dbReference type="InterPro" id="IPR036291">
    <property type="entry name" value="NAD(P)-bd_dom_sf"/>
</dbReference>
<dbReference type="Gene3D" id="3.40.50.720">
    <property type="entry name" value="NAD(P)-binding Rossmann-like Domain"/>
    <property type="match status" value="1"/>
</dbReference>
<dbReference type="SUPFAM" id="SSF51735">
    <property type="entry name" value="NAD(P)-binding Rossmann-fold domains"/>
    <property type="match status" value="1"/>
</dbReference>
<dbReference type="InterPro" id="IPR029903">
    <property type="entry name" value="RmlD-like-bd"/>
</dbReference>
<dbReference type="PANTHER" id="PTHR43242:SF1">
    <property type="entry name" value="NAD(P)-BINDING ROSSMANN-FOLD SUPERFAMILY PROTEIN"/>
    <property type="match status" value="1"/>
</dbReference>
<keyword evidence="3" id="KW-1185">Reference proteome</keyword>
<evidence type="ECO:0000313" key="2">
    <source>
        <dbReference type="EMBL" id="MBG0566698.1"/>
    </source>
</evidence>
<gene>
    <name evidence="2" type="ORF">I4J89_35160</name>
</gene>
<organism evidence="2 3">
    <name type="scientific">Actinoplanes aureus</name>
    <dbReference type="NCBI Taxonomy" id="2792083"/>
    <lineage>
        <taxon>Bacteria</taxon>
        <taxon>Bacillati</taxon>
        <taxon>Actinomycetota</taxon>
        <taxon>Actinomycetes</taxon>
        <taxon>Micromonosporales</taxon>
        <taxon>Micromonosporaceae</taxon>
        <taxon>Actinoplanes</taxon>
    </lineage>
</organism>
<proteinExistence type="predicted"/>
<dbReference type="RefSeq" id="WP_196418470.1">
    <property type="nucleotide sequence ID" value="NZ_JADQTO010000022.1"/>
</dbReference>
<comment type="caution">
    <text evidence="2">The sequence shown here is derived from an EMBL/GenBank/DDBJ whole genome shotgun (WGS) entry which is preliminary data.</text>
</comment>
<dbReference type="EMBL" id="JADQTO010000022">
    <property type="protein sequence ID" value="MBG0566698.1"/>
    <property type="molecule type" value="Genomic_DNA"/>
</dbReference>
<feature type="domain" description="RmlD-like substrate binding" evidence="1">
    <location>
        <begin position="1"/>
        <end position="275"/>
    </location>
</feature>
<dbReference type="Proteomes" id="UP000598146">
    <property type="component" value="Unassembled WGS sequence"/>
</dbReference>
<protein>
    <submittedName>
        <fullName evidence="2">Sugar nucleotide-binding protein</fullName>
    </submittedName>
</protein>
<name>A0A931G0E7_9ACTN</name>
<evidence type="ECO:0000313" key="3">
    <source>
        <dbReference type="Proteomes" id="UP000598146"/>
    </source>
</evidence>
<dbReference type="Pfam" id="PF04321">
    <property type="entry name" value="RmlD_sub_bind"/>
    <property type="match status" value="1"/>
</dbReference>
<reference evidence="2" key="1">
    <citation type="submission" date="2020-11" db="EMBL/GenBank/DDBJ databases">
        <title>Isolation and identification of active actinomycetes.</title>
        <authorList>
            <person name="Sun X."/>
        </authorList>
    </citation>
    <scope>NUCLEOTIDE SEQUENCE</scope>
    <source>
        <strain evidence="2">NEAU-A11</strain>
    </source>
</reference>
<evidence type="ECO:0000259" key="1">
    <source>
        <dbReference type="Pfam" id="PF04321"/>
    </source>
</evidence>
<accession>A0A931G0E7</accession>
<dbReference type="AlphaFoldDB" id="A0A931G0E7"/>
<dbReference type="PANTHER" id="PTHR43242">
    <property type="entry name" value="NAD(P)-BINDING ROSSMANN-FOLD SUPERFAMILY PROTEIN"/>
    <property type="match status" value="1"/>
</dbReference>
<sequence>MDLLVIGGSGLLGQEVTRQARRQGTRVLATFHHHDAVNSDVEWRQLDIRNRDDVTALVQRCRPTVIINAAFQQTEWKTTADGAMHVAAAAAAVAARLVHVSSDAVFSGSAARYDETCPPDPITPYGAAKAAAETAVKGLDPGAIIARTSLIIGRGDSPHERYVHALASGTTTGVLFTDDVRCAIHVTDLASALLELAHSPHAGIHHIAGTDALSRHELGVLIARRDGLGDAELPSGHRAQNGPPGPLQVRLDCVMTQSRLKTRLRGAREFLTAELDHHR</sequence>